<sequence>MNAQNARPTVTLTVENRVATVTLARPARRNSFDLDMLACFEDVLHRLGRADGVEVVLLTGEGPAFCAGTDLDELAKLDPATTLRVQHRTADLVERWHRLEQTTVTAFNGPAIGSGAVLGLASDLRIAAATTFFAFPEVSFGIPLTWSGMAILADLAGADRAKRWVMLGDRLDREELLRHDLVMSVVPADGLAGAAARLVDRLLADPPLGRAMTKRAARLAGPRFEAVAADPYLGALGVALRPGGAYPKGGR</sequence>
<dbReference type="PANTHER" id="PTHR11941:SF54">
    <property type="entry name" value="ENOYL-COA HYDRATASE, MITOCHONDRIAL"/>
    <property type="match status" value="1"/>
</dbReference>
<dbReference type="InterPro" id="IPR029045">
    <property type="entry name" value="ClpP/crotonase-like_dom_sf"/>
</dbReference>
<gene>
    <name evidence="1" type="ORF">BJ992_002735</name>
</gene>
<dbReference type="EMBL" id="JACHIU010000001">
    <property type="protein sequence ID" value="MBB6473304.1"/>
    <property type="molecule type" value="Genomic_DNA"/>
</dbReference>
<name>A0A7X0IEV4_9ACTN</name>
<dbReference type="PANTHER" id="PTHR11941">
    <property type="entry name" value="ENOYL-COA HYDRATASE-RELATED"/>
    <property type="match status" value="1"/>
</dbReference>
<accession>A0A7X0IEV4</accession>
<dbReference type="GO" id="GO:0003824">
    <property type="term" value="F:catalytic activity"/>
    <property type="evidence" value="ECO:0007669"/>
    <property type="project" value="UniProtKB-ARBA"/>
</dbReference>
<organism evidence="1 2">
    <name type="scientific">Sphaerisporangium rubeum</name>
    <dbReference type="NCBI Taxonomy" id="321317"/>
    <lineage>
        <taxon>Bacteria</taxon>
        <taxon>Bacillati</taxon>
        <taxon>Actinomycetota</taxon>
        <taxon>Actinomycetes</taxon>
        <taxon>Streptosporangiales</taxon>
        <taxon>Streptosporangiaceae</taxon>
        <taxon>Sphaerisporangium</taxon>
    </lineage>
</organism>
<dbReference type="AlphaFoldDB" id="A0A7X0IEV4"/>
<dbReference type="Gene3D" id="3.90.226.10">
    <property type="entry name" value="2-enoyl-CoA Hydratase, Chain A, domain 1"/>
    <property type="match status" value="1"/>
</dbReference>
<dbReference type="CDD" id="cd06558">
    <property type="entry name" value="crotonase-like"/>
    <property type="match status" value="1"/>
</dbReference>
<dbReference type="RefSeq" id="WP_184980958.1">
    <property type="nucleotide sequence ID" value="NZ_BAAALO010000109.1"/>
</dbReference>
<reference evidence="1 2" key="1">
    <citation type="submission" date="2020-08" db="EMBL/GenBank/DDBJ databases">
        <title>Sequencing the genomes of 1000 actinobacteria strains.</title>
        <authorList>
            <person name="Klenk H.-P."/>
        </authorList>
    </citation>
    <scope>NUCLEOTIDE SEQUENCE [LARGE SCALE GENOMIC DNA]</scope>
    <source>
        <strain evidence="1 2">DSM 44936</strain>
    </source>
</reference>
<comment type="caution">
    <text evidence="1">The sequence shown here is derived from an EMBL/GenBank/DDBJ whole genome shotgun (WGS) entry which is preliminary data.</text>
</comment>
<dbReference type="SUPFAM" id="SSF52096">
    <property type="entry name" value="ClpP/crotonase"/>
    <property type="match status" value="1"/>
</dbReference>
<dbReference type="GO" id="GO:0006635">
    <property type="term" value="P:fatty acid beta-oxidation"/>
    <property type="evidence" value="ECO:0007669"/>
    <property type="project" value="TreeGrafter"/>
</dbReference>
<proteinExistence type="predicted"/>
<keyword evidence="2" id="KW-1185">Reference proteome</keyword>
<dbReference type="Pfam" id="PF00378">
    <property type="entry name" value="ECH_1"/>
    <property type="match status" value="1"/>
</dbReference>
<dbReference type="Proteomes" id="UP000555564">
    <property type="component" value="Unassembled WGS sequence"/>
</dbReference>
<dbReference type="InterPro" id="IPR001753">
    <property type="entry name" value="Enoyl-CoA_hydra/iso"/>
</dbReference>
<evidence type="ECO:0000313" key="2">
    <source>
        <dbReference type="Proteomes" id="UP000555564"/>
    </source>
</evidence>
<protein>
    <submittedName>
        <fullName evidence="1">Enoyl-CoA hydratase/carnithine racemase</fullName>
    </submittedName>
</protein>
<evidence type="ECO:0000313" key="1">
    <source>
        <dbReference type="EMBL" id="MBB6473304.1"/>
    </source>
</evidence>